<dbReference type="InterPro" id="IPR011006">
    <property type="entry name" value="CheY-like_superfamily"/>
</dbReference>
<evidence type="ECO:0000256" key="4">
    <source>
        <dbReference type="ARBA" id="ARBA00023125"/>
    </source>
</evidence>
<evidence type="ECO:0000256" key="1">
    <source>
        <dbReference type="ARBA" id="ARBA00022741"/>
    </source>
</evidence>
<accession>A0A5C6LMV5</accession>
<dbReference type="Gene3D" id="3.40.50.2300">
    <property type="match status" value="1"/>
</dbReference>
<keyword evidence="10" id="KW-1185">Reference proteome</keyword>
<dbReference type="InterPro" id="IPR058031">
    <property type="entry name" value="AAA_lid_NorR"/>
</dbReference>
<evidence type="ECO:0000256" key="2">
    <source>
        <dbReference type="ARBA" id="ARBA00022840"/>
    </source>
</evidence>
<keyword evidence="1" id="KW-0547">Nucleotide-binding</keyword>
<dbReference type="PROSITE" id="PS00676">
    <property type="entry name" value="SIGMA54_INTERACT_2"/>
    <property type="match status" value="1"/>
</dbReference>
<evidence type="ECO:0000256" key="6">
    <source>
        <dbReference type="PROSITE-ProRule" id="PRU00169"/>
    </source>
</evidence>
<dbReference type="InterPro" id="IPR009057">
    <property type="entry name" value="Homeodomain-like_sf"/>
</dbReference>
<sequence>MTEKILIVEDIFIEANNLQMIMERAGYTVSGIAASAEIALQMIGQERPDFVLIDIYLKGKLTGIDLAKLLRQQNIAFIYLSAYSTKQILDEAKATFPYGFLVKPFREREVLITLEIARYLHANSLDAMMRNQDTRGTEIRPELRRYGIIGDSQRLQQTMQHLTIVAPSDTSVLITGESGTGKEKMADLIHRLSGRASRPLIKVNCAAMPAELIESLLFGHEKGAFSGAVERRIGKFEQANGGTIFLDEIGEMPVDMQVKLLRVLQEKEIERIGAMRSQKVDVRIISATSRNLEKEVADGRFRMDFYYRLNVFPLHLPPLRERREDIPALVDYFLEMHCQNIGRPLLTVSPRVMDTLILHAWPGNIRELEHLIERAVLLCEGTVITQIALPEKIDYAPVVQEERVKTMQENEREHIIDVLRHCNGKIFGKGGAAELLSMNVSTLNYRIRKLGIKKEELRMPG</sequence>
<organism evidence="9 10">
    <name type="scientific">Chitinophaga pinensis</name>
    <dbReference type="NCBI Taxonomy" id="79329"/>
    <lineage>
        <taxon>Bacteria</taxon>
        <taxon>Pseudomonadati</taxon>
        <taxon>Bacteroidota</taxon>
        <taxon>Chitinophagia</taxon>
        <taxon>Chitinophagales</taxon>
        <taxon>Chitinophagaceae</taxon>
        <taxon>Chitinophaga</taxon>
    </lineage>
</organism>
<dbReference type="PANTHER" id="PTHR32071">
    <property type="entry name" value="TRANSCRIPTIONAL REGULATORY PROTEIN"/>
    <property type="match status" value="1"/>
</dbReference>
<keyword evidence="6" id="KW-0597">Phosphoprotein</keyword>
<dbReference type="InterPro" id="IPR027417">
    <property type="entry name" value="P-loop_NTPase"/>
</dbReference>
<dbReference type="CDD" id="cd00009">
    <property type="entry name" value="AAA"/>
    <property type="match status" value="1"/>
</dbReference>
<dbReference type="Gene3D" id="1.10.10.60">
    <property type="entry name" value="Homeodomain-like"/>
    <property type="match status" value="1"/>
</dbReference>
<dbReference type="InterPro" id="IPR025943">
    <property type="entry name" value="Sigma_54_int_dom_ATP-bd_2"/>
</dbReference>
<evidence type="ECO:0000256" key="5">
    <source>
        <dbReference type="ARBA" id="ARBA00023163"/>
    </source>
</evidence>
<dbReference type="RefSeq" id="WP_146307046.1">
    <property type="nucleotide sequence ID" value="NZ_VOHS01000028.1"/>
</dbReference>
<dbReference type="Pfam" id="PF00072">
    <property type="entry name" value="Response_reg"/>
    <property type="match status" value="1"/>
</dbReference>
<dbReference type="Gene3D" id="3.40.50.300">
    <property type="entry name" value="P-loop containing nucleotide triphosphate hydrolases"/>
    <property type="match status" value="1"/>
</dbReference>
<dbReference type="EMBL" id="VOHS01000028">
    <property type="protein sequence ID" value="TWV97461.1"/>
    <property type="molecule type" value="Genomic_DNA"/>
</dbReference>
<dbReference type="PROSITE" id="PS00688">
    <property type="entry name" value="SIGMA54_INTERACT_3"/>
    <property type="match status" value="1"/>
</dbReference>
<dbReference type="PROSITE" id="PS00675">
    <property type="entry name" value="SIGMA54_INTERACT_1"/>
    <property type="match status" value="1"/>
</dbReference>
<dbReference type="SMART" id="SM00382">
    <property type="entry name" value="AAA"/>
    <property type="match status" value="1"/>
</dbReference>
<dbReference type="OrthoDB" id="9767722at2"/>
<dbReference type="GO" id="GO:0000160">
    <property type="term" value="P:phosphorelay signal transduction system"/>
    <property type="evidence" value="ECO:0007669"/>
    <property type="project" value="InterPro"/>
</dbReference>
<keyword evidence="5" id="KW-0804">Transcription</keyword>
<dbReference type="AlphaFoldDB" id="A0A5C6LMV5"/>
<feature type="modified residue" description="4-aspartylphosphate" evidence="6">
    <location>
        <position position="54"/>
    </location>
</feature>
<dbReference type="Gene3D" id="1.10.8.60">
    <property type="match status" value="1"/>
</dbReference>
<evidence type="ECO:0000313" key="9">
    <source>
        <dbReference type="EMBL" id="TWV97461.1"/>
    </source>
</evidence>
<evidence type="ECO:0000259" key="8">
    <source>
        <dbReference type="PROSITE" id="PS50110"/>
    </source>
</evidence>
<dbReference type="InterPro" id="IPR025662">
    <property type="entry name" value="Sigma_54_int_dom_ATP-bd_1"/>
</dbReference>
<dbReference type="FunFam" id="3.40.50.300:FF:000006">
    <property type="entry name" value="DNA-binding transcriptional regulator NtrC"/>
    <property type="match status" value="1"/>
</dbReference>
<dbReference type="InterPro" id="IPR025944">
    <property type="entry name" value="Sigma_54_int_dom_CS"/>
</dbReference>
<evidence type="ECO:0000256" key="3">
    <source>
        <dbReference type="ARBA" id="ARBA00023015"/>
    </source>
</evidence>
<dbReference type="Pfam" id="PF00158">
    <property type="entry name" value="Sigma54_activat"/>
    <property type="match status" value="1"/>
</dbReference>
<name>A0A5C6LMV5_9BACT</name>
<dbReference type="GO" id="GO:0005524">
    <property type="term" value="F:ATP binding"/>
    <property type="evidence" value="ECO:0007669"/>
    <property type="project" value="UniProtKB-KW"/>
</dbReference>
<reference evidence="9 10" key="1">
    <citation type="submission" date="2019-08" db="EMBL/GenBank/DDBJ databases">
        <title>Whole genome sequencing of chitin degrading bacteria Chitinophaga pinensis YS16.</title>
        <authorList>
            <person name="Singh R.P."/>
            <person name="Manchanda G."/>
            <person name="Maurya I.K."/>
            <person name="Joshi N.K."/>
            <person name="Srivastava A.K."/>
        </authorList>
    </citation>
    <scope>NUCLEOTIDE SEQUENCE [LARGE SCALE GENOMIC DNA]</scope>
    <source>
        <strain evidence="9 10">YS-16</strain>
    </source>
</reference>
<dbReference type="Proteomes" id="UP000318815">
    <property type="component" value="Unassembled WGS sequence"/>
</dbReference>
<dbReference type="InterPro" id="IPR002197">
    <property type="entry name" value="HTH_Fis"/>
</dbReference>
<keyword evidence="2" id="KW-0067">ATP-binding</keyword>
<keyword evidence="4" id="KW-0238">DNA-binding</keyword>
<dbReference type="SUPFAM" id="SSF46689">
    <property type="entry name" value="Homeodomain-like"/>
    <property type="match status" value="1"/>
</dbReference>
<evidence type="ECO:0000259" key="7">
    <source>
        <dbReference type="PROSITE" id="PS50045"/>
    </source>
</evidence>
<dbReference type="PROSITE" id="PS50110">
    <property type="entry name" value="RESPONSE_REGULATORY"/>
    <property type="match status" value="1"/>
</dbReference>
<dbReference type="SUPFAM" id="SSF52540">
    <property type="entry name" value="P-loop containing nucleoside triphosphate hydrolases"/>
    <property type="match status" value="1"/>
</dbReference>
<gene>
    <name evidence="9" type="ORF">FEF09_21670</name>
</gene>
<dbReference type="GO" id="GO:0006355">
    <property type="term" value="P:regulation of DNA-templated transcription"/>
    <property type="evidence" value="ECO:0007669"/>
    <property type="project" value="InterPro"/>
</dbReference>
<feature type="domain" description="Sigma-54 factor interaction" evidence="7">
    <location>
        <begin position="148"/>
        <end position="377"/>
    </location>
</feature>
<dbReference type="CDD" id="cd17534">
    <property type="entry name" value="REC_DC-like"/>
    <property type="match status" value="1"/>
</dbReference>
<dbReference type="InterPro" id="IPR003593">
    <property type="entry name" value="AAA+_ATPase"/>
</dbReference>
<comment type="caution">
    <text evidence="9">The sequence shown here is derived from an EMBL/GenBank/DDBJ whole genome shotgun (WGS) entry which is preliminary data.</text>
</comment>
<protein>
    <submittedName>
        <fullName evidence="9">Sigma-54-dependent Fis family transcriptional regulator</fullName>
    </submittedName>
</protein>
<dbReference type="SUPFAM" id="SSF52172">
    <property type="entry name" value="CheY-like"/>
    <property type="match status" value="1"/>
</dbReference>
<feature type="domain" description="Response regulatory" evidence="8">
    <location>
        <begin position="4"/>
        <end position="118"/>
    </location>
</feature>
<proteinExistence type="predicted"/>
<dbReference type="InterPro" id="IPR002078">
    <property type="entry name" value="Sigma_54_int"/>
</dbReference>
<dbReference type="GO" id="GO:0043565">
    <property type="term" value="F:sequence-specific DNA binding"/>
    <property type="evidence" value="ECO:0007669"/>
    <property type="project" value="InterPro"/>
</dbReference>
<keyword evidence="3" id="KW-0805">Transcription regulation</keyword>
<dbReference type="SMART" id="SM00448">
    <property type="entry name" value="REC"/>
    <property type="match status" value="1"/>
</dbReference>
<dbReference type="PANTHER" id="PTHR32071:SF117">
    <property type="entry name" value="PTS-DEPENDENT DIHYDROXYACETONE KINASE OPERON REGULATORY PROTEIN-RELATED"/>
    <property type="match status" value="1"/>
</dbReference>
<dbReference type="Pfam" id="PF25601">
    <property type="entry name" value="AAA_lid_14"/>
    <property type="match status" value="1"/>
</dbReference>
<evidence type="ECO:0000313" key="10">
    <source>
        <dbReference type="Proteomes" id="UP000318815"/>
    </source>
</evidence>
<dbReference type="InterPro" id="IPR001789">
    <property type="entry name" value="Sig_transdc_resp-reg_receiver"/>
</dbReference>
<dbReference type="PROSITE" id="PS50045">
    <property type="entry name" value="SIGMA54_INTERACT_4"/>
    <property type="match status" value="1"/>
</dbReference>
<dbReference type="Pfam" id="PF02954">
    <property type="entry name" value="HTH_8"/>
    <property type="match status" value="1"/>
</dbReference>